<feature type="region of interest" description="Disordered" evidence="3">
    <location>
        <begin position="331"/>
        <end position="379"/>
    </location>
</feature>
<feature type="compositionally biased region" description="Low complexity" evidence="3">
    <location>
        <begin position="331"/>
        <end position="346"/>
    </location>
</feature>
<name>A0A8B7NE64_HYAAZ</name>
<dbReference type="RefSeq" id="XP_018011899.1">
    <property type="nucleotide sequence ID" value="XM_018156410.2"/>
</dbReference>
<evidence type="ECO:0000313" key="6">
    <source>
        <dbReference type="RefSeq" id="XP_018011899.1"/>
    </source>
</evidence>
<dbReference type="AlphaFoldDB" id="A0A8B7NE64"/>
<dbReference type="InterPro" id="IPR000618">
    <property type="entry name" value="Insect_cuticle"/>
</dbReference>
<feature type="region of interest" description="Disordered" evidence="3">
    <location>
        <begin position="989"/>
        <end position="1042"/>
    </location>
</feature>
<feature type="compositionally biased region" description="Low complexity" evidence="3">
    <location>
        <begin position="368"/>
        <end position="379"/>
    </location>
</feature>
<dbReference type="GO" id="GO:0031012">
    <property type="term" value="C:extracellular matrix"/>
    <property type="evidence" value="ECO:0007669"/>
    <property type="project" value="TreeGrafter"/>
</dbReference>
<keyword evidence="5" id="KW-1185">Reference proteome</keyword>
<feature type="compositionally biased region" description="Polar residues" evidence="3">
    <location>
        <begin position="159"/>
        <end position="193"/>
    </location>
</feature>
<feature type="compositionally biased region" description="Polar residues" evidence="3">
    <location>
        <begin position="1004"/>
        <end position="1027"/>
    </location>
</feature>
<reference evidence="6" key="1">
    <citation type="submission" date="2025-08" db="UniProtKB">
        <authorList>
            <consortium name="RefSeq"/>
        </authorList>
    </citation>
    <scope>IDENTIFICATION</scope>
    <source>
        <tissue evidence="6">Whole organism</tissue>
    </source>
</reference>
<feature type="signal peptide" evidence="4">
    <location>
        <begin position="1"/>
        <end position="24"/>
    </location>
</feature>
<feature type="compositionally biased region" description="Polar residues" evidence="3">
    <location>
        <begin position="1084"/>
        <end position="1103"/>
    </location>
</feature>
<feature type="region of interest" description="Disordered" evidence="3">
    <location>
        <begin position="463"/>
        <end position="484"/>
    </location>
</feature>
<dbReference type="PANTHER" id="PTHR12236:SF79">
    <property type="entry name" value="CUTICULAR PROTEIN 50CB-RELATED"/>
    <property type="match status" value="1"/>
</dbReference>
<dbReference type="Proteomes" id="UP000694843">
    <property type="component" value="Unplaced"/>
</dbReference>
<sequence length="1214" mass="133919">MIELFSAPCFCFLFFFVHVSSPLATPILSSTLAPIYHANHSPEISSSPQTFSLHTFIPNFISTHQTPSFYSSFPPSNLSNLISLSYSSFSSSLPSVRPISSQSFSINAYTPSSLSSSLGSSRSWLSLSSVLPKESSGTSILPLHASSPSRLPARGSSPPLESQDFSLSRKSWDSSTPELRGSSTPESWDSSTPELRDSSTPESWDSSTPELRGSSAPESWDSSSPRESWDSSTPGSWDSSTPGSWGSSTPGTISSSSSGRAQGSSSHKSSQGSSPPRESQSSSVSPLEEGLQEVAYQSVPLHASTALQSSLRTEEDHNQLDDALWDLLSSPKSVPTSSPTPSLTEPNRTISVFGGPPNQPSVEPKALNTTSTTSNAGTSSKIQVHMNPSATITIYNSVNTDAIKPLQEHFNVKNFEPKEMKLDHKIVEVAYQNNLNDDKLKSSIHFMEHPINREISSVILDSGDASSVDSSTGMSVDESYGTQAEDAATRLTGVEYAEDTSQISATENLTDAATASDRLQMHEPTSQEWLKDDNSKDNNKIDTNNDIPTTTITIIDDINTNTSSTNTTVDNIALIDAFNTSDYSTPNAVENNSFDLLEQYTNFDIVEKQSTLEHNANFSLLNKSTTYSKQQSDILEELGNDKNSTSASKDILDLSQPAIKVETQFNINNKKDLMQSKLLEKEQSTGNDTPTKHFSFQGEHNSSASSESQKKRSLFTDYKNITNFFFHDHFSHQLEDLETSHSEVQHRYHQSSGKTKNQELYKIYHPHQATLPDLHNPLLGYRVARNHKNEPVLIPPEYLSPDANFATPSTTNAVHHTIADPRPIQTVRYAGTPDSAQIPSSRKTFSPSGFKVPKYNFSYRVDHETSGNHFGHDEEREGSKTSGQYSVILPDGRTQVVTYHADTKGYRANVQYKHLGHDISVPGNRRDPVIRNQLAISHTPANENQESISRFLPANQPNKLLHSDNNFHEQHKLPMIRVNIPYLPVITPPSTRIPADNDFRDQKYGSSSNQNTPLTNGPLSPRQNINGRKSVHRRPQHEESQESIFNVEVESTSPLIFHPTLLQVSGRQFIRDLLNKGIGETNLKNNESPQIQGAKSSTKSSALSFKPRENGRKFNKSDYFIPASKESLIVKRHPDTLDVELPKGSNGTGFVQDQEANARLQVERLPNITDNFVVSSQETDDFPTNGLSLFVKASQGPQLLSEKGNKMSHVFTRH</sequence>
<feature type="compositionally biased region" description="Basic and acidic residues" evidence="3">
    <location>
        <begin position="866"/>
        <end position="879"/>
    </location>
</feature>
<dbReference type="PROSITE" id="PS00233">
    <property type="entry name" value="CHIT_BIND_RR_1"/>
    <property type="match status" value="1"/>
</dbReference>
<dbReference type="PANTHER" id="PTHR12236">
    <property type="entry name" value="STRUCTURAL CONTITUENT OF CUTICLE"/>
    <property type="match status" value="1"/>
</dbReference>
<dbReference type="OrthoDB" id="7789829at2759"/>
<dbReference type="InterPro" id="IPR031311">
    <property type="entry name" value="CHIT_BIND_RR_consensus"/>
</dbReference>
<feature type="chain" id="PRO_5034289182" evidence="4">
    <location>
        <begin position="25"/>
        <end position="1214"/>
    </location>
</feature>
<evidence type="ECO:0000313" key="5">
    <source>
        <dbReference type="Proteomes" id="UP000694843"/>
    </source>
</evidence>
<gene>
    <name evidence="6" type="primary">LOC108669121</name>
</gene>
<feature type="region of interest" description="Disordered" evidence="3">
    <location>
        <begin position="141"/>
        <end position="289"/>
    </location>
</feature>
<dbReference type="Pfam" id="PF00379">
    <property type="entry name" value="Chitin_bind_4"/>
    <property type="match status" value="1"/>
</dbReference>
<dbReference type="InterPro" id="IPR051217">
    <property type="entry name" value="Insect_Cuticle_Struc_Prot"/>
</dbReference>
<protein>
    <submittedName>
        <fullName evidence="6">Uncharacterized protein LOC108669121</fullName>
    </submittedName>
</protein>
<keyword evidence="4" id="KW-0732">Signal</keyword>
<feature type="compositionally biased region" description="Polar residues" evidence="3">
    <location>
        <begin position="464"/>
        <end position="474"/>
    </location>
</feature>
<feature type="compositionally biased region" description="Low complexity" evidence="3">
    <location>
        <begin position="214"/>
        <end position="286"/>
    </location>
</feature>
<evidence type="ECO:0000256" key="3">
    <source>
        <dbReference type="SAM" id="MobiDB-lite"/>
    </source>
</evidence>
<feature type="region of interest" description="Disordered" evidence="3">
    <location>
        <begin position="681"/>
        <end position="710"/>
    </location>
</feature>
<feature type="compositionally biased region" description="Polar residues" evidence="3">
    <location>
        <begin position="684"/>
        <end position="701"/>
    </location>
</feature>
<feature type="region of interest" description="Disordered" evidence="3">
    <location>
        <begin position="1084"/>
        <end position="1110"/>
    </location>
</feature>
<dbReference type="KEGG" id="hazt:108669121"/>
<feature type="region of interest" description="Disordered" evidence="3">
    <location>
        <begin position="866"/>
        <end position="885"/>
    </location>
</feature>
<dbReference type="GO" id="GO:0042302">
    <property type="term" value="F:structural constituent of cuticle"/>
    <property type="evidence" value="ECO:0007669"/>
    <property type="project" value="UniProtKB-UniRule"/>
</dbReference>
<feature type="region of interest" description="Disordered" evidence="3">
    <location>
        <begin position="515"/>
        <end position="547"/>
    </location>
</feature>
<feature type="compositionally biased region" description="Polar residues" evidence="3">
    <location>
        <begin position="200"/>
        <end position="209"/>
    </location>
</feature>
<feature type="compositionally biased region" description="Basic and acidic residues" evidence="3">
    <location>
        <begin position="529"/>
        <end position="540"/>
    </location>
</feature>
<accession>A0A8B7NE64</accession>
<dbReference type="PROSITE" id="PS51155">
    <property type="entry name" value="CHIT_BIND_RR_2"/>
    <property type="match status" value="1"/>
</dbReference>
<dbReference type="GeneID" id="108669121"/>
<evidence type="ECO:0000256" key="4">
    <source>
        <dbReference type="SAM" id="SignalP"/>
    </source>
</evidence>
<dbReference type="GO" id="GO:0005615">
    <property type="term" value="C:extracellular space"/>
    <property type="evidence" value="ECO:0007669"/>
    <property type="project" value="TreeGrafter"/>
</dbReference>
<evidence type="ECO:0000256" key="1">
    <source>
        <dbReference type="ARBA" id="ARBA00022460"/>
    </source>
</evidence>
<evidence type="ECO:0000256" key="2">
    <source>
        <dbReference type="PROSITE-ProRule" id="PRU00497"/>
    </source>
</evidence>
<proteinExistence type="predicted"/>
<keyword evidence="1 2" id="KW-0193">Cuticle</keyword>
<organism evidence="5 6">
    <name type="scientific">Hyalella azteca</name>
    <name type="common">Amphipod</name>
    <dbReference type="NCBI Taxonomy" id="294128"/>
    <lineage>
        <taxon>Eukaryota</taxon>
        <taxon>Metazoa</taxon>
        <taxon>Ecdysozoa</taxon>
        <taxon>Arthropoda</taxon>
        <taxon>Crustacea</taxon>
        <taxon>Multicrustacea</taxon>
        <taxon>Malacostraca</taxon>
        <taxon>Eumalacostraca</taxon>
        <taxon>Peracarida</taxon>
        <taxon>Amphipoda</taxon>
        <taxon>Senticaudata</taxon>
        <taxon>Talitrida</taxon>
        <taxon>Talitroidea</taxon>
        <taxon>Hyalellidae</taxon>
        <taxon>Hyalella</taxon>
    </lineage>
</organism>